<gene>
    <name evidence="8" type="ORF">M0638_00655</name>
</gene>
<keyword evidence="7" id="KW-0732">Signal</keyword>
<organism evidence="8 9">
    <name type="scientific">Roseomonas acroporae</name>
    <dbReference type="NCBI Taxonomy" id="2937791"/>
    <lineage>
        <taxon>Bacteria</taxon>
        <taxon>Pseudomonadati</taxon>
        <taxon>Pseudomonadota</taxon>
        <taxon>Alphaproteobacteria</taxon>
        <taxon>Acetobacterales</taxon>
        <taxon>Roseomonadaceae</taxon>
        <taxon>Roseomonas</taxon>
    </lineage>
</organism>
<comment type="caution">
    <text evidence="8">The sequence shown here is derived from an EMBL/GenBank/DDBJ whole genome shotgun (WGS) entry which is preliminary data.</text>
</comment>
<dbReference type="AlphaFoldDB" id="A0A9X1Y2T0"/>
<dbReference type="Proteomes" id="UP001139516">
    <property type="component" value="Unassembled WGS sequence"/>
</dbReference>
<feature type="region of interest" description="Disordered" evidence="6">
    <location>
        <begin position="30"/>
        <end position="103"/>
    </location>
</feature>
<dbReference type="PANTHER" id="PTHR30026:SF20">
    <property type="entry name" value="OUTER MEMBRANE PROTEIN TOLC"/>
    <property type="match status" value="1"/>
</dbReference>
<evidence type="ECO:0000313" key="9">
    <source>
        <dbReference type="Proteomes" id="UP001139516"/>
    </source>
</evidence>
<keyword evidence="5" id="KW-0998">Cell outer membrane</keyword>
<feature type="chain" id="PRO_5040762322" evidence="7">
    <location>
        <begin position="25"/>
        <end position="484"/>
    </location>
</feature>
<evidence type="ECO:0000313" key="8">
    <source>
        <dbReference type="EMBL" id="MCK8782889.1"/>
    </source>
</evidence>
<evidence type="ECO:0000256" key="2">
    <source>
        <dbReference type="ARBA" id="ARBA00022452"/>
    </source>
</evidence>
<keyword evidence="3" id="KW-0812">Transmembrane</keyword>
<name>A0A9X1Y2T0_9PROT</name>
<sequence length="484" mass="50895">MAPGGGQAVALLALMLLGAPAALAQPLGGPAAPLTTPPGGAGAMPRPATPQPPIPNVRLPALGESGPGTGVPTPPRRRGPRQAEPRNTPRAQTRDQTPALSPAERQRRLLADLEQALAIDSEYRTLFANRGAEQARSAITASPIIYGSPALGALGRGDTRGTGRAREFQLEFAMPVWLPGQRSALGAEIAARVSEADGRILRRQLEVAGLLRDALWTAALAMRDAQVARERLATARDIARDIGRQAQLGDISELEALLPRNEVLAAELELVRAEAAADTAATAYRTLTGGADPAPGPEPLAAGATIERHPAIRAAEASVAAAEAQSRYVAATPRDNPEIGLYGQQQNGYVTENGSSIGFRLRLPLATEARNAPRRAAAEAAVTGAQAQLIQRRRQVEGEIAIARRALRAAEEGDRVARARLEIANRQTAGALTAFRAGETGLFDLYRVRQLQVDAAYAQGRAEVELGRARARLNQAQGVLPGGM</sequence>
<dbReference type="EMBL" id="JALPRX010000002">
    <property type="protein sequence ID" value="MCK8782889.1"/>
    <property type="molecule type" value="Genomic_DNA"/>
</dbReference>
<reference evidence="8" key="1">
    <citation type="submission" date="2022-04" db="EMBL/GenBank/DDBJ databases">
        <title>Roseomonas acroporae sp. nov., isolated from coral Acropora digitifera.</title>
        <authorList>
            <person name="Sun H."/>
        </authorList>
    </citation>
    <scope>NUCLEOTIDE SEQUENCE</scope>
    <source>
        <strain evidence="8">NAR14</strain>
    </source>
</reference>
<dbReference type="GO" id="GO:0015562">
    <property type="term" value="F:efflux transmembrane transporter activity"/>
    <property type="evidence" value="ECO:0007669"/>
    <property type="project" value="InterPro"/>
</dbReference>
<keyword evidence="4" id="KW-0472">Membrane</keyword>
<dbReference type="PANTHER" id="PTHR30026">
    <property type="entry name" value="OUTER MEMBRANE PROTEIN TOLC"/>
    <property type="match status" value="1"/>
</dbReference>
<evidence type="ECO:0000256" key="5">
    <source>
        <dbReference type="ARBA" id="ARBA00023237"/>
    </source>
</evidence>
<dbReference type="Gene3D" id="1.20.1600.10">
    <property type="entry name" value="Outer membrane efflux proteins (OEP)"/>
    <property type="match status" value="1"/>
</dbReference>
<feature type="compositionally biased region" description="Low complexity" evidence="6">
    <location>
        <begin position="30"/>
        <end position="46"/>
    </location>
</feature>
<comment type="subcellular location">
    <subcellularLocation>
        <location evidence="1">Cell outer membrane</location>
    </subcellularLocation>
</comment>
<evidence type="ECO:0000256" key="4">
    <source>
        <dbReference type="ARBA" id="ARBA00023136"/>
    </source>
</evidence>
<feature type="signal peptide" evidence="7">
    <location>
        <begin position="1"/>
        <end position="24"/>
    </location>
</feature>
<accession>A0A9X1Y2T0</accession>
<evidence type="ECO:0000256" key="3">
    <source>
        <dbReference type="ARBA" id="ARBA00022692"/>
    </source>
</evidence>
<protein>
    <submittedName>
        <fullName evidence="8">TolC family protein</fullName>
    </submittedName>
</protein>
<feature type="compositionally biased region" description="Polar residues" evidence="6">
    <location>
        <begin position="89"/>
        <end position="99"/>
    </location>
</feature>
<keyword evidence="9" id="KW-1185">Reference proteome</keyword>
<proteinExistence type="predicted"/>
<evidence type="ECO:0000256" key="6">
    <source>
        <dbReference type="SAM" id="MobiDB-lite"/>
    </source>
</evidence>
<dbReference type="InterPro" id="IPR051906">
    <property type="entry name" value="TolC-like"/>
</dbReference>
<keyword evidence="2" id="KW-1134">Transmembrane beta strand</keyword>
<dbReference type="SUPFAM" id="SSF56954">
    <property type="entry name" value="Outer membrane efflux proteins (OEP)"/>
    <property type="match status" value="1"/>
</dbReference>
<dbReference type="GO" id="GO:0015288">
    <property type="term" value="F:porin activity"/>
    <property type="evidence" value="ECO:0007669"/>
    <property type="project" value="TreeGrafter"/>
</dbReference>
<dbReference type="GO" id="GO:0009279">
    <property type="term" value="C:cell outer membrane"/>
    <property type="evidence" value="ECO:0007669"/>
    <property type="project" value="UniProtKB-SubCell"/>
</dbReference>
<evidence type="ECO:0000256" key="1">
    <source>
        <dbReference type="ARBA" id="ARBA00004442"/>
    </source>
</evidence>
<dbReference type="RefSeq" id="WP_248665019.1">
    <property type="nucleotide sequence ID" value="NZ_JALPRX010000002.1"/>
</dbReference>
<evidence type="ECO:0000256" key="7">
    <source>
        <dbReference type="SAM" id="SignalP"/>
    </source>
</evidence>
<dbReference type="GO" id="GO:1990281">
    <property type="term" value="C:efflux pump complex"/>
    <property type="evidence" value="ECO:0007669"/>
    <property type="project" value="TreeGrafter"/>
</dbReference>